<dbReference type="PANTHER" id="PTHR43179:SF12">
    <property type="entry name" value="GALACTOFURANOSYLTRANSFERASE GLFT2"/>
    <property type="match status" value="1"/>
</dbReference>
<dbReference type="SUPFAM" id="SSF53448">
    <property type="entry name" value="Nucleotide-diphospho-sugar transferases"/>
    <property type="match status" value="1"/>
</dbReference>
<dbReference type="EC" id="2.-.-.-" evidence="5"/>
<protein>
    <submittedName>
        <fullName evidence="5">Glycosyl transferase, family 2 domain protein</fullName>
        <ecNumber evidence="5">2.-.-.-</ecNumber>
    </submittedName>
</protein>
<keyword evidence="3 5" id="KW-0808">Transferase</keyword>
<evidence type="ECO:0000256" key="3">
    <source>
        <dbReference type="ARBA" id="ARBA00022679"/>
    </source>
</evidence>
<comment type="caution">
    <text evidence="5">The sequence shown here is derived from an EMBL/GenBank/DDBJ whole genome shotgun (WGS) entry which is preliminary data.</text>
</comment>
<comment type="similarity">
    <text evidence="1">Belongs to the glycosyltransferase 2 family.</text>
</comment>
<organism evidence="5 6">
    <name type="scientific">Candidatus Omnitrophus magneticus</name>
    <dbReference type="NCBI Taxonomy" id="1609969"/>
    <lineage>
        <taxon>Bacteria</taxon>
        <taxon>Pseudomonadati</taxon>
        <taxon>Candidatus Omnitrophota</taxon>
        <taxon>Candidatus Omnitrophus</taxon>
    </lineage>
</organism>
<evidence type="ECO:0000313" key="6">
    <source>
        <dbReference type="Proteomes" id="UP000033428"/>
    </source>
</evidence>
<dbReference type="EMBL" id="JYNY01000615">
    <property type="protein sequence ID" value="KJJ83351.1"/>
    <property type="molecule type" value="Genomic_DNA"/>
</dbReference>
<dbReference type="Gene3D" id="3.90.550.10">
    <property type="entry name" value="Spore Coat Polysaccharide Biosynthesis Protein SpsA, Chain A"/>
    <property type="match status" value="1"/>
</dbReference>
<feature type="domain" description="Glycosyltransferase 2-like" evidence="4">
    <location>
        <begin position="7"/>
        <end position="172"/>
    </location>
</feature>
<dbReference type="PANTHER" id="PTHR43179">
    <property type="entry name" value="RHAMNOSYLTRANSFERASE WBBL"/>
    <property type="match status" value="1"/>
</dbReference>
<gene>
    <name evidence="5" type="ORF">OMAG_002780</name>
</gene>
<dbReference type="InterPro" id="IPR001173">
    <property type="entry name" value="Glyco_trans_2-like"/>
</dbReference>
<keyword evidence="2" id="KW-0328">Glycosyltransferase</keyword>
<dbReference type="Pfam" id="PF00535">
    <property type="entry name" value="Glycos_transf_2"/>
    <property type="match status" value="1"/>
</dbReference>
<dbReference type="AlphaFoldDB" id="A0A0F0CPA7"/>
<sequence>MEKLCDIVLLSYENSDLLKMCVKSVLEYTDIPSNLIIVDNASKSIEVRHYLNSIRGNSIINVIKIFNETNEGFAGGTNRGLMISKSPFVCLLNNDCVVTRGWLSEMIDVAKSRSDIGLINPQSSTFGSRPKENNSFNEHAQTLISKKGKIVEIGHAIGFTCLIKREVIEKIGKLDEIYKGVCYEDTDFSIRALKAGYIAVMAEGAYVFHKEQASRRDLKGKDEIYSRNKKIFEEKWGRQIRILYVDLSRNGEGGREKVYDTLRGVARERVTIDLWHSAKSEGEYLDNAGIDGRKIFRHADISLKSVTRFAGLKLIWKVLTKKKKYDALILKKSGISNFLRLFEFIHKSKIFYFSTARGKDEIYRGKNIFNMLIPNKLTEYLRARGVKRGNVI</sequence>
<dbReference type="Proteomes" id="UP000033428">
    <property type="component" value="Unassembled WGS sequence"/>
</dbReference>
<evidence type="ECO:0000256" key="2">
    <source>
        <dbReference type="ARBA" id="ARBA00022676"/>
    </source>
</evidence>
<accession>A0A0F0CPA7</accession>
<evidence type="ECO:0000259" key="4">
    <source>
        <dbReference type="Pfam" id="PF00535"/>
    </source>
</evidence>
<proteinExistence type="inferred from homology"/>
<reference evidence="5 6" key="1">
    <citation type="submission" date="2015-02" db="EMBL/GenBank/DDBJ databases">
        <title>Single-cell genomics of uncultivated deep-branching MTB reveals a conserved set of magnetosome genes.</title>
        <authorList>
            <person name="Kolinko S."/>
            <person name="Richter M."/>
            <person name="Glockner F.O."/>
            <person name="Brachmann A."/>
            <person name="Schuler D."/>
        </authorList>
    </citation>
    <scope>NUCLEOTIDE SEQUENCE [LARGE SCALE GENOMIC DNA]</scope>
    <source>
        <strain evidence="5">SKK-01</strain>
    </source>
</reference>
<dbReference type="InterPro" id="IPR029044">
    <property type="entry name" value="Nucleotide-diphossugar_trans"/>
</dbReference>
<evidence type="ECO:0000256" key="1">
    <source>
        <dbReference type="ARBA" id="ARBA00006739"/>
    </source>
</evidence>
<name>A0A0F0CPA7_9BACT</name>
<keyword evidence="6" id="KW-1185">Reference proteome</keyword>
<evidence type="ECO:0000313" key="5">
    <source>
        <dbReference type="EMBL" id="KJJ83351.1"/>
    </source>
</evidence>
<dbReference type="GO" id="GO:0016757">
    <property type="term" value="F:glycosyltransferase activity"/>
    <property type="evidence" value="ECO:0007669"/>
    <property type="project" value="UniProtKB-KW"/>
</dbReference>